<comment type="similarity">
    <text evidence="3">Belongs to the GRAS family.</text>
</comment>
<gene>
    <name evidence="5" type="ORF">QJS04_geneDACA005266</name>
</gene>
<dbReference type="InterPro" id="IPR005202">
    <property type="entry name" value="TF_GRAS"/>
</dbReference>
<dbReference type="Pfam" id="PF03514">
    <property type="entry name" value="GRAS"/>
    <property type="match status" value="1"/>
</dbReference>
<feature type="short sequence motif" description="VHIID" evidence="3">
    <location>
        <begin position="286"/>
        <end position="290"/>
    </location>
</feature>
<evidence type="ECO:0000256" key="2">
    <source>
        <dbReference type="ARBA" id="ARBA00023163"/>
    </source>
</evidence>
<feature type="compositionally biased region" description="Polar residues" evidence="4">
    <location>
        <begin position="1"/>
        <end position="17"/>
    </location>
</feature>
<feature type="compositionally biased region" description="Basic and acidic residues" evidence="4">
    <location>
        <begin position="18"/>
        <end position="28"/>
    </location>
</feature>
<dbReference type="PROSITE" id="PS50985">
    <property type="entry name" value="GRAS"/>
    <property type="match status" value="1"/>
</dbReference>
<keyword evidence="2" id="KW-0804">Transcription</keyword>
<keyword evidence="1" id="KW-0805">Transcription regulation</keyword>
<evidence type="ECO:0000313" key="5">
    <source>
        <dbReference type="EMBL" id="KAK1269067.1"/>
    </source>
</evidence>
<protein>
    <submittedName>
        <fullName evidence="5">Chitin-inducible gibberellin-responsive protein 2</fullName>
    </submittedName>
</protein>
<proteinExistence type="inferred from homology"/>
<dbReference type="Proteomes" id="UP001179952">
    <property type="component" value="Unassembled WGS sequence"/>
</dbReference>
<reference evidence="5" key="2">
    <citation type="submission" date="2023-06" db="EMBL/GenBank/DDBJ databases">
        <authorList>
            <person name="Ma L."/>
            <person name="Liu K.-W."/>
            <person name="Li Z."/>
            <person name="Hsiao Y.-Y."/>
            <person name="Qi Y."/>
            <person name="Fu T."/>
            <person name="Tang G."/>
            <person name="Zhang D."/>
            <person name="Sun W.-H."/>
            <person name="Liu D.-K."/>
            <person name="Li Y."/>
            <person name="Chen G.-Z."/>
            <person name="Liu X.-D."/>
            <person name="Liao X.-Y."/>
            <person name="Jiang Y.-T."/>
            <person name="Yu X."/>
            <person name="Hao Y."/>
            <person name="Huang J."/>
            <person name="Zhao X.-W."/>
            <person name="Ke S."/>
            <person name="Chen Y.-Y."/>
            <person name="Wu W.-L."/>
            <person name="Hsu J.-L."/>
            <person name="Lin Y.-F."/>
            <person name="Huang M.-D."/>
            <person name="Li C.-Y."/>
            <person name="Huang L."/>
            <person name="Wang Z.-W."/>
            <person name="Zhao X."/>
            <person name="Zhong W.-Y."/>
            <person name="Peng D.-H."/>
            <person name="Ahmad S."/>
            <person name="Lan S."/>
            <person name="Zhang J.-S."/>
            <person name="Tsai W.-C."/>
            <person name="Van De Peer Y."/>
            <person name="Liu Z.-J."/>
        </authorList>
    </citation>
    <scope>NUCLEOTIDE SEQUENCE</scope>
    <source>
        <strain evidence="5">SCP</strain>
        <tissue evidence="5">Leaves</tissue>
    </source>
</reference>
<name>A0AAV9AXW5_ACOGR</name>
<reference evidence="5" key="1">
    <citation type="journal article" date="2023" name="Nat. Commun.">
        <title>Diploid and tetraploid genomes of Acorus and the evolution of monocots.</title>
        <authorList>
            <person name="Ma L."/>
            <person name="Liu K.W."/>
            <person name="Li Z."/>
            <person name="Hsiao Y.Y."/>
            <person name="Qi Y."/>
            <person name="Fu T."/>
            <person name="Tang G.D."/>
            <person name="Zhang D."/>
            <person name="Sun W.H."/>
            <person name="Liu D.K."/>
            <person name="Li Y."/>
            <person name="Chen G.Z."/>
            <person name="Liu X.D."/>
            <person name="Liao X.Y."/>
            <person name="Jiang Y.T."/>
            <person name="Yu X."/>
            <person name="Hao Y."/>
            <person name="Huang J."/>
            <person name="Zhao X.W."/>
            <person name="Ke S."/>
            <person name="Chen Y.Y."/>
            <person name="Wu W.L."/>
            <person name="Hsu J.L."/>
            <person name="Lin Y.F."/>
            <person name="Huang M.D."/>
            <person name="Li C.Y."/>
            <person name="Huang L."/>
            <person name="Wang Z.W."/>
            <person name="Zhao X."/>
            <person name="Zhong W.Y."/>
            <person name="Peng D.H."/>
            <person name="Ahmad S."/>
            <person name="Lan S."/>
            <person name="Zhang J.S."/>
            <person name="Tsai W.C."/>
            <person name="Van de Peer Y."/>
            <person name="Liu Z.J."/>
        </authorList>
    </citation>
    <scope>NUCLEOTIDE SEQUENCE</scope>
    <source>
        <strain evidence="5">SCP</strain>
    </source>
</reference>
<evidence type="ECO:0000313" key="6">
    <source>
        <dbReference type="Proteomes" id="UP001179952"/>
    </source>
</evidence>
<feature type="region of interest" description="Disordered" evidence="4">
    <location>
        <begin position="1"/>
        <end position="43"/>
    </location>
</feature>
<sequence>MPASHLNQSTKYSSMQASKKDGTSENTRKPYYHPHTTSPIQDVNSYCIPQNFQSVDNRFSDDGSHNMNVASQAQQYFTLDSSKGTCPVTNSPSTVSLSPNSGSPISQQDGQSYPSYEIHQSPDSNNIYGSPISGSCVTDDEFDLRQKLRELETAMLGPDSDIVDNFERRAMEIPRGDLKQMLIAFARAVAEDDPYMRGALMESLTQMVSVTGDPMQRLGAYLLEGLVARLASSGSAIYKSLKCKEPSSSELLSYMHILYEVCPYFKFGYMSANGAIAEAVRNEDKVHIIDFQIAQGSQWVTLIQALSARPGGRPKIRITGIDDSVSAYARGGGLHLVGQRLSRVAESCKVPFEFHALDMSGTDVQLEHLKVQQGEALAVNFAFQLHHMPDESVSTLNHRDRLLRLIKGLSPTVVTLVEQESNTNTSPFFPRFLETLDYYTSIFESIDVTLPRDHKERISVEQHCLARDIVNIIACEGAERVERHELFGKWRSRFLMAGFSPYPLSSVVNATIKALLEQYNENYRLEERDGVLYLGWKRRALAVSCAWR</sequence>
<feature type="compositionally biased region" description="Polar residues" evidence="4">
    <location>
        <begin position="84"/>
        <end position="114"/>
    </location>
</feature>
<accession>A0AAV9AXW5</accession>
<evidence type="ECO:0000256" key="3">
    <source>
        <dbReference type="PROSITE-ProRule" id="PRU01191"/>
    </source>
</evidence>
<feature type="compositionally biased region" description="Polar residues" evidence="4">
    <location>
        <begin position="121"/>
        <end position="132"/>
    </location>
</feature>
<organism evidence="5 6">
    <name type="scientific">Acorus gramineus</name>
    <name type="common">Dwarf sweet flag</name>
    <dbReference type="NCBI Taxonomy" id="55184"/>
    <lineage>
        <taxon>Eukaryota</taxon>
        <taxon>Viridiplantae</taxon>
        <taxon>Streptophyta</taxon>
        <taxon>Embryophyta</taxon>
        <taxon>Tracheophyta</taxon>
        <taxon>Spermatophyta</taxon>
        <taxon>Magnoliopsida</taxon>
        <taxon>Liliopsida</taxon>
        <taxon>Acoraceae</taxon>
        <taxon>Acorus</taxon>
    </lineage>
</organism>
<feature type="region of interest" description="Leucine repeat I (LRI)" evidence="3">
    <location>
        <begin position="176"/>
        <end position="236"/>
    </location>
</feature>
<evidence type="ECO:0000256" key="4">
    <source>
        <dbReference type="SAM" id="MobiDB-lite"/>
    </source>
</evidence>
<evidence type="ECO:0000256" key="1">
    <source>
        <dbReference type="ARBA" id="ARBA00023015"/>
    </source>
</evidence>
<keyword evidence="6" id="KW-1185">Reference proteome</keyword>
<dbReference type="EMBL" id="JAUJYN010000006">
    <property type="protein sequence ID" value="KAK1269067.1"/>
    <property type="molecule type" value="Genomic_DNA"/>
</dbReference>
<comment type="caution">
    <text evidence="5">The sequence shown here is derived from an EMBL/GenBank/DDBJ whole genome shotgun (WGS) entry which is preliminary data.</text>
</comment>
<feature type="region of interest" description="Leucine repeat II (LRII)" evidence="3">
    <location>
        <begin position="336"/>
        <end position="368"/>
    </location>
</feature>
<dbReference type="PANTHER" id="PTHR31636">
    <property type="entry name" value="OSJNBA0084A10.13 PROTEIN-RELATED"/>
    <property type="match status" value="1"/>
</dbReference>
<feature type="region of interest" description="Disordered" evidence="4">
    <location>
        <begin position="84"/>
        <end position="132"/>
    </location>
</feature>
<comment type="caution">
    <text evidence="3">Lacks conserved residue(s) required for the propagation of feature annotation.</text>
</comment>
<feature type="region of interest" description="SAW" evidence="3">
    <location>
        <begin position="474"/>
        <end position="548"/>
    </location>
</feature>
<feature type="region of interest" description="VHIID" evidence="3">
    <location>
        <begin position="255"/>
        <end position="320"/>
    </location>
</feature>
<dbReference type="AlphaFoldDB" id="A0AAV9AXW5"/>